<sequence>MKSKGRMVAASGIVILLLVMVVLVILFSHKSQAGYKLKGLELERQPSLGSPDAKVKIVMFGAFDCPDCQYWATAVLPRLKTDYIDTGRVQFYFINTEYLIGDGYEAALAGQAIASQSTEAFWKYYAAINL</sequence>
<organism evidence="2 3">
    <name type="scientific">Paenibacillus lacisoli</name>
    <dbReference type="NCBI Taxonomy" id="3064525"/>
    <lineage>
        <taxon>Bacteria</taxon>
        <taxon>Bacillati</taxon>
        <taxon>Bacillota</taxon>
        <taxon>Bacilli</taxon>
        <taxon>Bacillales</taxon>
        <taxon>Paenibacillaceae</taxon>
        <taxon>Paenibacillus</taxon>
    </lineage>
</organism>
<evidence type="ECO:0000313" key="3">
    <source>
        <dbReference type="Proteomes" id="UP001240171"/>
    </source>
</evidence>
<evidence type="ECO:0000259" key="1">
    <source>
        <dbReference type="Pfam" id="PF13462"/>
    </source>
</evidence>
<dbReference type="Proteomes" id="UP001240171">
    <property type="component" value="Unassembled WGS sequence"/>
</dbReference>
<comment type="caution">
    <text evidence="2">The sequence shown here is derived from an EMBL/GenBank/DDBJ whole genome shotgun (WGS) entry which is preliminary data.</text>
</comment>
<protein>
    <submittedName>
        <fullName evidence="2">Thioredoxin domain-containing protein</fullName>
    </submittedName>
</protein>
<dbReference type="Gene3D" id="3.40.30.10">
    <property type="entry name" value="Glutaredoxin"/>
    <property type="match status" value="1"/>
</dbReference>
<dbReference type="CDD" id="cd02972">
    <property type="entry name" value="DsbA_family"/>
    <property type="match status" value="1"/>
</dbReference>
<dbReference type="RefSeq" id="WP_305023085.1">
    <property type="nucleotide sequence ID" value="NZ_JAUQTB010000002.1"/>
</dbReference>
<dbReference type="SUPFAM" id="SSF52833">
    <property type="entry name" value="Thioredoxin-like"/>
    <property type="match status" value="1"/>
</dbReference>
<reference evidence="2 3" key="1">
    <citation type="submission" date="2023-07" db="EMBL/GenBank/DDBJ databases">
        <title>Paenibacillus sp. JX-17 nov. isolated from soil.</title>
        <authorList>
            <person name="Wan Y."/>
            <person name="Liu B."/>
        </authorList>
    </citation>
    <scope>NUCLEOTIDE SEQUENCE [LARGE SCALE GENOMIC DNA]</scope>
    <source>
        <strain evidence="2 3">JX-17</strain>
    </source>
</reference>
<dbReference type="EMBL" id="JAUQTB010000002">
    <property type="protein sequence ID" value="MDO7905891.1"/>
    <property type="molecule type" value="Genomic_DNA"/>
</dbReference>
<gene>
    <name evidence="2" type="ORF">Q5741_05600</name>
</gene>
<dbReference type="InterPro" id="IPR012336">
    <property type="entry name" value="Thioredoxin-like_fold"/>
</dbReference>
<proteinExistence type="predicted"/>
<keyword evidence="3" id="KW-1185">Reference proteome</keyword>
<evidence type="ECO:0000313" key="2">
    <source>
        <dbReference type="EMBL" id="MDO7905891.1"/>
    </source>
</evidence>
<feature type="domain" description="Thioredoxin-like fold" evidence="1">
    <location>
        <begin position="44"/>
        <end position="125"/>
    </location>
</feature>
<name>A0ABT9CDX0_9BACL</name>
<dbReference type="Pfam" id="PF13462">
    <property type="entry name" value="Thioredoxin_4"/>
    <property type="match status" value="1"/>
</dbReference>
<accession>A0ABT9CDX0</accession>
<dbReference type="InterPro" id="IPR036249">
    <property type="entry name" value="Thioredoxin-like_sf"/>
</dbReference>